<sequence>MSSASLESGEITSSTYPPQASVTMAISHPEALVRLNHHIRRLNYWTARMRQICAPALALLGCTINEHNAPLIPCGSTLFTIRRVEKHEIKPYISDPCSDTNFEKATSMMNDAVMYSCLDALNQLNHELQITCHDLPNLVRIRDIYQALLLDGLSLTEQQSLQLQLEAAGIALDCWYHKFTKKSARQVGSARILYDDMSTRVEKANRDLCQYGFLSFETWLQDRNNTGRPPMDLNEALGRPWLKEGWLVDTRKSVMAKKIQKLLTDKEVFCLIEHLGYIAQEELIEKVSRFLREAAVIQKHFCTGSLGELVEQIQSDFGLPEDPQN</sequence>
<evidence type="ECO:0000313" key="1">
    <source>
        <dbReference type="EMBL" id="KAF2669574.1"/>
    </source>
</evidence>
<name>A0A6A6UFC4_9PEZI</name>
<dbReference type="EMBL" id="MU004235">
    <property type="protein sequence ID" value="KAF2669574.1"/>
    <property type="molecule type" value="Genomic_DNA"/>
</dbReference>
<organism evidence="1 2">
    <name type="scientific">Microthyrium microscopicum</name>
    <dbReference type="NCBI Taxonomy" id="703497"/>
    <lineage>
        <taxon>Eukaryota</taxon>
        <taxon>Fungi</taxon>
        <taxon>Dikarya</taxon>
        <taxon>Ascomycota</taxon>
        <taxon>Pezizomycotina</taxon>
        <taxon>Dothideomycetes</taxon>
        <taxon>Dothideomycetes incertae sedis</taxon>
        <taxon>Microthyriales</taxon>
        <taxon>Microthyriaceae</taxon>
        <taxon>Microthyrium</taxon>
    </lineage>
</organism>
<accession>A0A6A6UFC4</accession>
<reference evidence="1" key="1">
    <citation type="journal article" date="2020" name="Stud. Mycol.">
        <title>101 Dothideomycetes genomes: a test case for predicting lifestyles and emergence of pathogens.</title>
        <authorList>
            <person name="Haridas S."/>
            <person name="Albert R."/>
            <person name="Binder M."/>
            <person name="Bloem J."/>
            <person name="Labutti K."/>
            <person name="Salamov A."/>
            <person name="Andreopoulos B."/>
            <person name="Baker S."/>
            <person name="Barry K."/>
            <person name="Bills G."/>
            <person name="Bluhm B."/>
            <person name="Cannon C."/>
            <person name="Castanera R."/>
            <person name="Culley D."/>
            <person name="Daum C."/>
            <person name="Ezra D."/>
            <person name="Gonzalez J."/>
            <person name="Henrissat B."/>
            <person name="Kuo A."/>
            <person name="Liang C."/>
            <person name="Lipzen A."/>
            <person name="Lutzoni F."/>
            <person name="Magnuson J."/>
            <person name="Mondo S."/>
            <person name="Nolan M."/>
            <person name="Ohm R."/>
            <person name="Pangilinan J."/>
            <person name="Park H.-J."/>
            <person name="Ramirez L."/>
            <person name="Alfaro M."/>
            <person name="Sun H."/>
            <person name="Tritt A."/>
            <person name="Yoshinaga Y."/>
            <person name="Zwiers L.-H."/>
            <person name="Turgeon B."/>
            <person name="Goodwin S."/>
            <person name="Spatafora J."/>
            <person name="Crous P."/>
            <person name="Grigoriev I."/>
        </authorList>
    </citation>
    <scope>NUCLEOTIDE SEQUENCE</scope>
    <source>
        <strain evidence="1">CBS 115976</strain>
    </source>
</reference>
<proteinExistence type="predicted"/>
<dbReference type="Proteomes" id="UP000799302">
    <property type="component" value="Unassembled WGS sequence"/>
</dbReference>
<evidence type="ECO:0000313" key="2">
    <source>
        <dbReference type="Proteomes" id="UP000799302"/>
    </source>
</evidence>
<dbReference type="AlphaFoldDB" id="A0A6A6UFC4"/>
<gene>
    <name evidence="1" type="ORF">BT63DRAFT_471061</name>
</gene>
<keyword evidence="2" id="KW-1185">Reference proteome</keyword>
<protein>
    <submittedName>
        <fullName evidence="1">Uncharacterized protein</fullName>
    </submittedName>
</protein>